<dbReference type="SUPFAM" id="SSF54160">
    <property type="entry name" value="Chromo domain-like"/>
    <property type="match status" value="1"/>
</dbReference>
<feature type="region of interest" description="Disordered" evidence="4">
    <location>
        <begin position="180"/>
        <end position="216"/>
    </location>
</feature>
<protein>
    <recommendedName>
        <fullName evidence="5">Chromo domain-containing protein</fullName>
    </recommendedName>
</protein>
<feature type="non-terminal residue" evidence="6">
    <location>
        <position position="1"/>
    </location>
</feature>
<dbReference type="PROSITE" id="PS50013">
    <property type="entry name" value="CHROMO_2"/>
    <property type="match status" value="1"/>
</dbReference>
<evidence type="ECO:0000313" key="6">
    <source>
        <dbReference type="EMBL" id="KAK4232658.1"/>
    </source>
</evidence>
<dbReference type="InterPro" id="IPR056924">
    <property type="entry name" value="SH3_Tf2-1"/>
</dbReference>
<dbReference type="Gene3D" id="2.40.50.40">
    <property type="match status" value="1"/>
</dbReference>
<dbReference type="GO" id="GO:0005634">
    <property type="term" value="C:nucleus"/>
    <property type="evidence" value="ECO:0007669"/>
    <property type="project" value="UniProtKB-SubCell"/>
</dbReference>
<dbReference type="InterPro" id="IPR000953">
    <property type="entry name" value="Chromo/chromo_shadow_dom"/>
</dbReference>
<keyword evidence="3" id="KW-0539">Nucleus</keyword>
<reference evidence="6" key="2">
    <citation type="submission" date="2023-05" db="EMBL/GenBank/DDBJ databases">
        <authorList>
            <consortium name="Lawrence Berkeley National Laboratory"/>
            <person name="Steindorff A."/>
            <person name="Hensen N."/>
            <person name="Bonometti L."/>
            <person name="Westerberg I."/>
            <person name="Brannstrom I.O."/>
            <person name="Guillou S."/>
            <person name="Cros-Aarteil S."/>
            <person name="Calhoun S."/>
            <person name="Haridas S."/>
            <person name="Kuo A."/>
            <person name="Mondo S."/>
            <person name="Pangilinan J."/>
            <person name="Riley R."/>
            <person name="Labutti K."/>
            <person name="Andreopoulos B."/>
            <person name="Lipzen A."/>
            <person name="Chen C."/>
            <person name="Yanf M."/>
            <person name="Daum C."/>
            <person name="Ng V."/>
            <person name="Clum A."/>
            <person name="Ohm R."/>
            <person name="Martin F."/>
            <person name="Silar P."/>
            <person name="Natvig D."/>
            <person name="Lalanne C."/>
            <person name="Gautier V."/>
            <person name="Ament-Velasquez S.L."/>
            <person name="Kruys A."/>
            <person name="Hutchinson M.I."/>
            <person name="Powell A.J."/>
            <person name="Barry K."/>
            <person name="Miller A.N."/>
            <person name="Grigoriev I.V."/>
            <person name="Debuchy R."/>
            <person name="Gladieux P."/>
            <person name="Thoren M.H."/>
            <person name="Johannesson H."/>
        </authorList>
    </citation>
    <scope>NUCLEOTIDE SEQUENCE</scope>
    <source>
        <strain evidence="6">CBS 532.94</strain>
    </source>
</reference>
<reference evidence="6" key="1">
    <citation type="journal article" date="2023" name="Mol. Phylogenet. Evol.">
        <title>Genome-scale phylogeny and comparative genomics of the fungal order Sordariales.</title>
        <authorList>
            <person name="Hensen N."/>
            <person name="Bonometti L."/>
            <person name="Westerberg I."/>
            <person name="Brannstrom I.O."/>
            <person name="Guillou S."/>
            <person name="Cros-Aarteil S."/>
            <person name="Calhoun S."/>
            <person name="Haridas S."/>
            <person name="Kuo A."/>
            <person name="Mondo S."/>
            <person name="Pangilinan J."/>
            <person name="Riley R."/>
            <person name="LaButti K."/>
            <person name="Andreopoulos B."/>
            <person name="Lipzen A."/>
            <person name="Chen C."/>
            <person name="Yan M."/>
            <person name="Daum C."/>
            <person name="Ng V."/>
            <person name="Clum A."/>
            <person name="Steindorff A."/>
            <person name="Ohm R.A."/>
            <person name="Martin F."/>
            <person name="Silar P."/>
            <person name="Natvig D.O."/>
            <person name="Lalanne C."/>
            <person name="Gautier V."/>
            <person name="Ament-Velasquez S.L."/>
            <person name="Kruys A."/>
            <person name="Hutchinson M.I."/>
            <person name="Powell A.J."/>
            <person name="Barry K."/>
            <person name="Miller A.N."/>
            <person name="Grigoriev I.V."/>
            <person name="Debuchy R."/>
            <person name="Gladieux P."/>
            <person name="Hiltunen Thoren M."/>
            <person name="Johannesson H."/>
        </authorList>
    </citation>
    <scope>NUCLEOTIDE SEQUENCE</scope>
    <source>
        <strain evidence="6">CBS 532.94</strain>
    </source>
</reference>
<evidence type="ECO:0000256" key="4">
    <source>
        <dbReference type="SAM" id="MobiDB-lite"/>
    </source>
</evidence>
<evidence type="ECO:0000313" key="7">
    <source>
        <dbReference type="Proteomes" id="UP001303760"/>
    </source>
</evidence>
<dbReference type="CDD" id="cd00024">
    <property type="entry name" value="CD_CSD"/>
    <property type="match status" value="1"/>
</dbReference>
<sequence length="287" mass="32096">FLRQDAQLAMDFAAAYAKRRYDGEHRDIEFEVGDKVFLRLHHGYHLPGKPPRKLSQQRSGPFVIKRRVGRLAYELDLPDNMNIHPVISVAQLAPAPSGDDPFGRVVPPPGPVEDSQSDRSDTDSEPGESYEVEIVLQHKLVRNKYKYLIKWKGWGHEHNVWKDARELRHAQKLVDQYWARQGGQPSIDTAVDDNAPRRHGRPRKNQPPTDNSTNSATVLKNAVSANSLENAVSAKTAELQQVVSSAPEDPAPVPIRPRGRPRKSTTLASPTPDPSATCAPRRSKRLA</sequence>
<dbReference type="InterPro" id="IPR051219">
    <property type="entry name" value="Heterochromatin_chromo-domain"/>
</dbReference>
<feature type="region of interest" description="Disordered" evidence="4">
    <location>
        <begin position="239"/>
        <end position="287"/>
    </location>
</feature>
<feature type="compositionally biased region" description="Polar residues" evidence="4">
    <location>
        <begin position="206"/>
        <end position="216"/>
    </location>
</feature>
<dbReference type="EMBL" id="MU861137">
    <property type="protein sequence ID" value="KAK4232658.1"/>
    <property type="molecule type" value="Genomic_DNA"/>
</dbReference>
<dbReference type="Pfam" id="PF24626">
    <property type="entry name" value="SH3_Tf2-1"/>
    <property type="match status" value="1"/>
</dbReference>
<proteinExistence type="predicted"/>
<dbReference type="InterPro" id="IPR023780">
    <property type="entry name" value="Chromo_domain"/>
</dbReference>
<feature type="region of interest" description="Disordered" evidence="4">
    <location>
        <begin position="97"/>
        <end position="129"/>
    </location>
</feature>
<dbReference type="InterPro" id="IPR016197">
    <property type="entry name" value="Chromo-like_dom_sf"/>
</dbReference>
<comment type="subcellular location">
    <subcellularLocation>
        <location evidence="1">Nucleus</location>
    </subcellularLocation>
</comment>
<dbReference type="Pfam" id="PF00385">
    <property type="entry name" value="Chromo"/>
    <property type="match status" value="1"/>
</dbReference>
<comment type="caution">
    <text evidence="6">The sequence shown here is derived from an EMBL/GenBank/DDBJ whole genome shotgun (WGS) entry which is preliminary data.</text>
</comment>
<evidence type="ECO:0000259" key="5">
    <source>
        <dbReference type="PROSITE" id="PS50013"/>
    </source>
</evidence>
<comment type="subunit">
    <text evidence="2">Component of the NuA4 histone acetyltransferase complex.</text>
</comment>
<evidence type="ECO:0000256" key="2">
    <source>
        <dbReference type="ARBA" id="ARBA00011353"/>
    </source>
</evidence>
<gene>
    <name evidence="6" type="ORF">C8A03DRAFT_39772</name>
</gene>
<organism evidence="6 7">
    <name type="scientific">Achaetomium macrosporum</name>
    <dbReference type="NCBI Taxonomy" id="79813"/>
    <lineage>
        <taxon>Eukaryota</taxon>
        <taxon>Fungi</taxon>
        <taxon>Dikarya</taxon>
        <taxon>Ascomycota</taxon>
        <taxon>Pezizomycotina</taxon>
        <taxon>Sordariomycetes</taxon>
        <taxon>Sordariomycetidae</taxon>
        <taxon>Sordariales</taxon>
        <taxon>Chaetomiaceae</taxon>
        <taxon>Achaetomium</taxon>
    </lineage>
</organism>
<dbReference type="Proteomes" id="UP001303760">
    <property type="component" value="Unassembled WGS sequence"/>
</dbReference>
<keyword evidence="7" id="KW-1185">Reference proteome</keyword>
<dbReference type="GO" id="GO:0006338">
    <property type="term" value="P:chromatin remodeling"/>
    <property type="evidence" value="ECO:0007669"/>
    <property type="project" value="UniProtKB-ARBA"/>
</dbReference>
<dbReference type="SMART" id="SM00298">
    <property type="entry name" value="CHROMO"/>
    <property type="match status" value="1"/>
</dbReference>
<feature type="domain" description="Chromo" evidence="5">
    <location>
        <begin position="130"/>
        <end position="189"/>
    </location>
</feature>
<name>A0AAN7C166_9PEZI</name>
<evidence type="ECO:0000256" key="3">
    <source>
        <dbReference type="ARBA" id="ARBA00023242"/>
    </source>
</evidence>
<dbReference type="AlphaFoldDB" id="A0AAN7C166"/>
<evidence type="ECO:0000256" key="1">
    <source>
        <dbReference type="ARBA" id="ARBA00004123"/>
    </source>
</evidence>
<accession>A0AAN7C166</accession>
<dbReference type="PANTHER" id="PTHR22812">
    <property type="entry name" value="CHROMOBOX PROTEIN"/>
    <property type="match status" value="1"/>
</dbReference>